<evidence type="ECO:0000256" key="2">
    <source>
        <dbReference type="SAM" id="Phobius"/>
    </source>
</evidence>
<sequence>MNKLLLLIFISFFLLTNTASAQVVINEVLPNPSGDESGAEWVELYNLNPGITPLTDCILYLHETNNNQKVVFSQENFIEKFKVISWDGSWLNNSGDRVRLECGSFTDSLSYGDATESVVSKPNEGGSIGRSPDGTGNFYLLSYVTINEANAVPPTLSPRPTDSPTSTPKPTNTSTPPPTSKPSKTPTPTAKKETGVPTNPVEAKDDTTENEIVLSGDNQTEVLGIQETSLQNLSPTPTEKNDGSGKKFPIMAGILIVAGIGLTGAAFYPIFRKRRLSYNLKDEKEN</sequence>
<feature type="compositionally biased region" description="Low complexity" evidence="1">
    <location>
        <begin position="158"/>
        <end position="174"/>
    </location>
</feature>
<keyword evidence="2" id="KW-0812">Transmembrane</keyword>
<gene>
    <name evidence="4" type="ORF">A2893_03985</name>
</gene>
<comment type="caution">
    <text evidence="4">The sequence shown here is derived from an EMBL/GenBank/DDBJ whole genome shotgun (WGS) entry which is preliminary data.</text>
</comment>
<evidence type="ECO:0000256" key="1">
    <source>
        <dbReference type="SAM" id="MobiDB-lite"/>
    </source>
</evidence>
<keyword evidence="3" id="KW-0732">Signal</keyword>
<keyword evidence="2" id="KW-1133">Transmembrane helix</keyword>
<evidence type="ECO:0008006" key="6">
    <source>
        <dbReference type="Google" id="ProtNLM"/>
    </source>
</evidence>
<dbReference type="Proteomes" id="UP000176725">
    <property type="component" value="Unassembled WGS sequence"/>
</dbReference>
<feature type="signal peptide" evidence="3">
    <location>
        <begin position="1"/>
        <end position="21"/>
    </location>
</feature>
<accession>A0A1F8BN83</accession>
<protein>
    <recommendedName>
        <fullName evidence="6">LTD domain-containing protein</fullName>
    </recommendedName>
</protein>
<feature type="transmembrane region" description="Helical" evidence="2">
    <location>
        <begin position="248"/>
        <end position="271"/>
    </location>
</feature>
<evidence type="ECO:0000313" key="5">
    <source>
        <dbReference type="Proteomes" id="UP000176725"/>
    </source>
</evidence>
<feature type="chain" id="PRO_5009535048" description="LTD domain-containing protein" evidence="3">
    <location>
        <begin position="22"/>
        <end position="286"/>
    </location>
</feature>
<organism evidence="4 5">
    <name type="scientific">Candidatus Woesebacteria bacterium RIFCSPLOWO2_01_FULL_39_25</name>
    <dbReference type="NCBI Taxonomy" id="1802521"/>
    <lineage>
        <taxon>Bacteria</taxon>
        <taxon>Candidatus Woeseibacteriota</taxon>
    </lineage>
</organism>
<dbReference type="STRING" id="1802521.A2893_03985"/>
<dbReference type="AlphaFoldDB" id="A0A1F8BN83"/>
<evidence type="ECO:0000313" key="4">
    <source>
        <dbReference type="EMBL" id="OGM64785.1"/>
    </source>
</evidence>
<evidence type="ECO:0000256" key="3">
    <source>
        <dbReference type="SAM" id="SignalP"/>
    </source>
</evidence>
<dbReference type="EMBL" id="MGHH01000007">
    <property type="protein sequence ID" value="OGM64785.1"/>
    <property type="molecule type" value="Genomic_DNA"/>
</dbReference>
<keyword evidence="2" id="KW-0472">Membrane</keyword>
<name>A0A1F8BN83_9BACT</name>
<feature type="region of interest" description="Disordered" evidence="1">
    <location>
        <begin position="151"/>
        <end position="209"/>
    </location>
</feature>
<reference evidence="4 5" key="1">
    <citation type="journal article" date="2016" name="Nat. Commun.">
        <title>Thousands of microbial genomes shed light on interconnected biogeochemical processes in an aquifer system.</title>
        <authorList>
            <person name="Anantharaman K."/>
            <person name="Brown C.T."/>
            <person name="Hug L.A."/>
            <person name="Sharon I."/>
            <person name="Castelle C.J."/>
            <person name="Probst A.J."/>
            <person name="Thomas B.C."/>
            <person name="Singh A."/>
            <person name="Wilkins M.J."/>
            <person name="Karaoz U."/>
            <person name="Brodie E.L."/>
            <person name="Williams K.H."/>
            <person name="Hubbard S.S."/>
            <person name="Banfield J.F."/>
        </authorList>
    </citation>
    <scope>NUCLEOTIDE SEQUENCE [LARGE SCALE GENOMIC DNA]</scope>
</reference>
<proteinExistence type="predicted"/>